<dbReference type="AlphaFoldDB" id="A0A8J3MQ18"/>
<dbReference type="EMBL" id="BNJF01000001">
    <property type="protein sequence ID" value="GHO44412.1"/>
    <property type="molecule type" value="Genomic_DNA"/>
</dbReference>
<comment type="caution">
    <text evidence="2">The sequence shown here is derived from an EMBL/GenBank/DDBJ whole genome shotgun (WGS) entry which is preliminary data.</text>
</comment>
<reference evidence="2" key="1">
    <citation type="submission" date="2020-10" db="EMBL/GenBank/DDBJ databases">
        <title>Taxonomic study of unclassified bacteria belonging to the class Ktedonobacteria.</title>
        <authorList>
            <person name="Yabe S."/>
            <person name="Wang C.M."/>
            <person name="Zheng Y."/>
            <person name="Sakai Y."/>
            <person name="Cavaletti L."/>
            <person name="Monciardini P."/>
            <person name="Donadio S."/>
        </authorList>
    </citation>
    <scope>NUCLEOTIDE SEQUENCE</scope>
    <source>
        <strain evidence="2">SOSP1-1</strain>
    </source>
</reference>
<proteinExistence type="predicted"/>
<organism evidence="2 3">
    <name type="scientific">Ktedonospora formicarum</name>
    <dbReference type="NCBI Taxonomy" id="2778364"/>
    <lineage>
        <taxon>Bacteria</taxon>
        <taxon>Bacillati</taxon>
        <taxon>Chloroflexota</taxon>
        <taxon>Ktedonobacteria</taxon>
        <taxon>Ktedonobacterales</taxon>
        <taxon>Ktedonobacteraceae</taxon>
        <taxon>Ktedonospora</taxon>
    </lineage>
</organism>
<name>A0A8J3MQ18_9CHLR</name>
<dbReference type="Pfam" id="PF14353">
    <property type="entry name" value="CpXC"/>
    <property type="match status" value="1"/>
</dbReference>
<sequence length="192" mass="20975">MNVAKDPGLRYTVLAGLLNVSICPNCGQKGAVSIPFIYSDSAHNLLAYVHPRSDAPEEARLLILENLRSAYDNVEALLNARDGADGQSEHVATLSPKQAQDLPPLQVVFGLDQLSVLVNGVLDPEERLGRLALSTQSRNDAERGQFYSIARKLATEMNCSVEVESLPDEYIVWLYGSRRRIGALMRELAPGG</sequence>
<keyword evidence="3" id="KW-1185">Reference proteome</keyword>
<accession>A0A8J3MQ18</accession>
<dbReference type="InterPro" id="IPR025682">
    <property type="entry name" value="CpXC_dom"/>
</dbReference>
<evidence type="ECO:0000313" key="3">
    <source>
        <dbReference type="Proteomes" id="UP000612362"/>
    </source>
</evidence>
<dbReference type="Proteomes" id="UP000612362">
    <property type="component" value="Unassembled WGS sequence"/>
</dbReference>
<evidence type="ECO:0000313" key="2">
    <source>
        <dbReference type="EMBL" id="GHO44412.1"/>
    </source>
</evidence>
<protein>
    <recommendedName>
        <fullName evidence="1">CpXC domain-containing protein</fullName>
    </recommendedName>
</protein>
<evidence type="ECO:0000259" key="1">
    <source>
        <dbReference type="Pfam" id="PF14353"/>
    </source>
</evidence>
<gene>
    <name evidence="2" type="ORF">KSX_25750</name>
</gene>
<feature type="domain" description="CpXC" evidence="1">
    <location>
        <begin position="2"/>
        <end position="77"/>
    </location>
</feature>